<protein>
    <recommendedName>
        <fullName evidence="2">Endosome-associated-trafficking regulator 1</fullName>
    </recommendedName>
</protein>
<dbReference type="GeneTree" id="ENSGT00390000000560"/>
<accession>A0A8D0LC87</accession>
<dbReference type="InterPro" id="IPR026757">
    <property type="entry name" value="ENTR1"/>
</dbReference>
<dbReference type="GO" id="GO:0055037">
    <property type="term" value="C:recycling endosome"/>
    <property type="evidence" value="ECO:0007669"/>
    <property type="project" value="TreeGrafter"/>
</dbReference>
<proteinExistence type="inferred from homology"/>
<evidence type="ECO:0000256" key="2">
    <source>
        <dbReference type="ARBA" id="ARBA00016007"/>
    </source>
</evidence>
<reference evidence="5" key="2">
    <citation type="submission" date="2025-09" db="UniProtKB">
        <authorList>
            <consortium name="Ensembl"/>
        </authorList>
    </citation>
    <scope>IDENTIFICATION</scope>
</reference>
<evidence type="ECO:0000313" key="5">
    <source>
        <dbReference type="Ensembl" id="ENSSPUP00000023223.1"/>
    </source>
</evidence>
<dbReference type="AlphaFoldDB" id="A0A8D0LC87"/>
<evidence type="ECO:0000256" key="4">
    <source>
        <dbReference type="SAM" id="Coils"/>
    </source>
</evidence>
<dbReference type="GO" id="GO:0032465">
    <property type="term" value="P:regulation of cytokinesis"/>
    <property type="evidence" value="ECO:0007669"/>
    <property type="project" value="TreeGrafter"/>
</dbReference>
<evidence type="ECO:0000313" key="6">
    <source>
        <dbReference type="Proteomes" id="UP000694392"/>
    </source>
</evidence>
<dbReference type="GO" id="GO:0005769">
    <property type="term" value="C:early endosome"/>
    <property type="evidence" value="ECO:0007669"/>
    <property type="project" value="TreeGrafter"/>
</dbReference>
<dbReference type="GO" id="GO:1903566">
    <property type="term" value="P:positive regulation of protein localization to cilium"/>
    <property type="evidence" value="ECO:0007669"/>
    <property type="project" value="TreeGrafter"/>
</dbReference>
<dbReference type="PANTHER" id="PTHR31259:SF3">
    <property type="entry name" value="ENDOSOME-ASSOCIATED-TRAFFICKING REGULATOR 1"/>
    <property type="match status" value="1"/>
</dbReference>
<gene>
    <name evidence="5" type="primary">ENTR1</name>
</gene>
<dbReference type="GO" id="GO:0005813">
    <property type="term" value="C:centrosome"/>
    <property type="evidence" value="ECO:0007669"/>
    <property type="project" value="TreeGrafter"/>
</dbReference>
<organism evidence="5 6">
    <name type="scientific">Sphenodon punctatus</name>
    <name type="common">Tuatara</name>
    <name type="synonym">Hatteria punctata</name>
    <dbReference type="NCBI Taxonomy" id="8508"/>
    <lineage>
        <taxon>Eukaryota</taxon>
        <taxon>Metazoa</taxon>
        <taxon>Chordata</taxon>
        <taxon>Craniata</taxon>
        <taxon>Vertebrata</taxon>
        <taxon>Euteleostomi</taxon>
        <taxon>Lepidosauria</taxon>
        <taxon>Sphenodontia</taxon>
        <taxon>Sphenodontidae</taxon>
        <taxon>Sphenodon</taxon>
    </lineage>
</organism>
<feature type="coiled-coil region" evidence="4">
    <location>
        <begin position="177"/>
        <end position="253"/>
    </location>
</feature>
<name>A0A8D0LC87_SPHPU</name>
<dbReference type="PANTHER" id="PTHR31259">
    <property type="entry name" value="ENDOSOME-ASSOCIATED TRAFFICKING REGULATOR 1"/>
    <property type="match status" value="1"/>
</dbReference>
<reference evidence="5" key="1">
    <citation type="submission" date="2025-08" db="UniProtKB">
        <authorList>
            <consortium name="Ensembl"/>
        </authorList>
    </citation>
    <scope>IDENTIFICATION</scope>
</reference>
<dbReference type="GO" id="GO:0030496">
    <property type="term" value="C:midbody"/>
    <property type="evidence" value="ECO:0007669"/>
    <property type="project" value="TreeGrafter"/>
</dbReference>
<dbReference type="Ensembl" id="ENSSPUT00000024765.1">
    <property type="protein sequence ID" value="ENSSPUP00000023223.1"/>
    <property type="gene ID" value="ENSSPUG00000017803.1"/>
</dbReference>
<comment type="similarity">
    <text evidence="1">Belongs to the ENTR1 family.</text>
</comment>
<dbReference type="GO" id="GO:0036064">
    <property type="term" value="C:ciliary basal body"/>
    <property type="evidence" value="ECO:0007669"/>
    <property type="project" value="TreeGrafter"/>
</dbReference>
<keyword evidence="6" id="KW-1185">Reference proteome</keyword>
<sequence length="321" mass="35633">VGPPSSPGEEANPFSFKEFVRSKNQSVGESTRHTLILDNDSLSPKTLGLSLGFQEPFFQDPTITNPLLEDEDDWSGTYQPSAVEQAHLTGDSSCSMFDSFYCNASELAEIETPPPWPLNERDTMVFAARGKRDPTFSALGDSLGDGHYTLQPLDYEDVSGLEELLGRVMLKLETKFLERQTENLILVKQLERKLEEKKIKEQREARDLESMVQHVEESLQLMTARAMKAETNAAKLKQENALLQIQLTHYKMENEALKSGQSSSLAVVKKNADVALQNLLTVIANSRASIKQLVSGAESLQLVAELLKSIDKISEISEDGS</sequence>
<keyword evidence="3 4" id="KW-0175">Coiled coil</keyword>
<dbReference type="Proteomes" id="UP000694392">
    <property type="component" value="Unplaced"/>
</dbReference>
<evidence type="ECO:0000256" key="1">
    <source>
        <dbReference type="ARBA" id="ARBA00007791"/>
    </source>
</evidence>
<dbReference type="GO" id="GO:0045724">
    <property type="term" value="P:positive regulation of cilium assembly"/>
    <property type="evidence" value="ECO:0007669"/>
    <property type="project" value="TreeGrafter"/>
</dbReference>
<evidence type="ECO:0000256" key="3">
    <source>
        <dbReference type="ARBA" id="ARBA00023054"/>
    </source>
</evidence>